<evidence type="ECO:0000313" key="4">
    <source>
        <dbReference type="Proteomes" id="UP000612352"/>
    </source>
</evidence>
<keyword evidence="4" id="KW-1185">Reference proteome</keyword>
<dbReference type="Pfam" id="PF19291">
    <property type="entry name" value="TREH_N"/>
    <property type="match status" value="1"/>
</dbReference>
<protein>
    <submittedName>
        <fullName evidence="3">Glycoside hydrolase family 15 protein</fullName>
    </submittedName>
</protein>
<evidence type="ECO:0000259" key="1">
    <source>
        <dbReference type="Pfam" id="PF00723"/>
    </source>
</evidence>
<evidence type="ECO:0000313" key="3">
    <source>
        <dbReference type="EMBL" id="MBK0331653.1"/>
    </source>
</evidence>
<dbReference type="InterPro" id="IPR012341">
    <property type="entry name" value="6hp_glycosidase-like_sf"/>
</dbReference>
<dbReference type="RefSeq" id="WP_200502274.1">
    <property type="nucleotide sequence ID" value="NZ_JAEDAJ010000004.1"/>
</dbReference>
<gene>
    <name evidence="3" type="ORF">I8D64_09585</name>
</gene>
<organism evidence="3 4">
    <name type="scientific">Brachybacterium halotolerans</name>
    <dbReference type="NCBI Taxonomy" id="2795215"/>
    <lineage>
        <taxon>Bacteria</taxon>
        <taxon>Bacillati</taxon>
        <taxon>Actinomycetota</taxon>
        <taxon>Actinomycetes</taxon>
        <taxon>Micrococcales</taxon>
        <taxon>Dermabacteraceae</taxon>
        <taxon>Brachybacterium</taxon>
    </lineage>
</organism>
<accession>A0ABS1BAJ8</accession>
<dbReference type="InterPro" id="IPR011613">
    <property type="entry name" value="GH15-like"/>
</dbReference>
<dbReference type="EMBL" id="JAEDAJ010000004">
    <property type="protein sequence ID" value="MBK0331653.1"/>
    <property type="molecule type" value="Genomic_DNA"/>
</dbReference>
<dbReference type="GO" id="GO:0016787">
    <property type="term" value="F:hydrolase activity"/>
    <property type="evidence" value="ECO:0007669"/>
    <property type="project" value="UniProtKB-KW"/>
</dbReference>
<dbReference type="InterPro" id="IPR008928">
    <property type="entry name" value="6-hairpin_glycosidase_sf"/>
</dbReference>
<feature type="domain" description="GH15-like" evidence="1">
    <location>
        <begin position="250"/>
        <end position="600"/>
    </location>
</feature>
<dbReference type="Proteomes" id="UP000612352">
    <property type="component" value="Unassembled WGS sequence"/>
</dbReference>
<comment type="caution">
    <text evidence="3">The sequence shown here is derived from an EMBL/GenBank/DDBJ whole genome shotgun (WGS) entry which is preliminary data.</text>
</comment>
<proteinExistence type="predicted"/>
<dbReference type="PANTHER" id="PTHR31616:SF0">
    <property type="entry name" value="GLUCAN 1,4-ALPHA-GLUCOSIDASE"/>
    <property type="match status" value="1"/>
</dbReference>
<evidence type="ECO:0000259" key="2">
    <source>
        <dbReference type="Pfam" id="PF19291"/>
    </source>
</evidence>
<dbReference type="PANTHER" id="PTHR31616">
    <property type="entry name" value="TREHALASE"/>
    <property type="match status" value="1"/>
</dbReference>
<sequence>MEHREHRIEDHALLSDRRGSALVTREGRIDWLCMPRFDSPAALCALLGDDRNGHWTLGIRGGEATSRRYHEGTMILETTWTGPDGTAQVIDMMPSDITPEDAAEDPSADERADLVRLVRCTEGSVEVEQQLRIRFEYGDVVPWVRRREDAEGASVISAVAGASALALRGPGLTASDHVHTGRYVLRAGEEQAWTMTWHPSWTELPRAVDPQRAIERTATAWREWLGRVEVDDRYRPEVTRSLLVLHGLSDVIAGGIVAAPTASLPEDFGGERNWDYRYCWLRDAALSLEALLGHGHVEAAVGWRDWLLRAIAGDPQHMQIMYSISGERSLPERELGHLSGFADSRPVRVGNGAAVQYQGDVVGEVLVGFAAMREAGLEETTWSWSLQRSLLEFACSHLETQDQGLWEMRGEPAFFTHSRVMMWAGFDRGVRGVEELGLRAKDGELGRWRAARDRLRDEILREGVGPDGAFTQTYGSTEVDASLLQLARIGFVDPEDPRMVATVRRIEDELMTDGGLVLRYRTTGQDGLSGNENPFLACCFWLAEYYARAGRIEDARQMLDRVLACGNDLLLFSEEYDDAHQRMAGNFPQAFSHLALVRAVDALCEAEGSAAR</sequence>
<name>A0ABS1BAJ8_9MICO</name>
<dbReference type="InterPro" id="IPR045582">
    <property type="entry name" value="Trehalase-like_N"/>
</dbReference>
<dbReference type="Gene3D" id="1.50.10.10">
    <property type="match status" value="1"/>
</dbReference>
<dbReference type="SUPFAM" id="SSF48208">
    <property type="entry name" value="Six-hairpin glycosidases"/>
    <property type="match status" value="1"/>
</dbReference>
<reference evidence="3 4" key="1">
    <citation type="submission" date="2020-12" db="EMBL/GenBank/DDBJ databases">
        <title>Brachybacterium sp. MASK1Z-5, whole genome shotgun sequence.</title>
        <authorList>
            <person name="Tuo L."/>
        </authorList>
    </citation>
    <scope>NUCLEOTIDE SEQUENCE [LARGE SCALE GENOMIC DNA]</scope>
    <source>
        <strain evidence="3 4">MASK1Z-5</strain>
    </source>
</reference>
<feature type="domain" description="Trehalase-like N-terminal" evidence="2">
    <location>
        <begin position="5"/>
        <end position="173"/>
    </location>
</feature>
<dbReference type="Pfam" id="PF00723">
    <property type="entry name" value="Glyco_hydro_15"/>
    <property type="match status" value="1"/>
</dbReference>
<keyword evidence="3" id="KW-0378">Hydrolase</keyword>